<dbReference type="PANTHER" id="PTHR43630:SF1">
    <property type="entry name" value="POLY-BETA-1,6-N-ACETYL-D-GLUCOSAMINE SYNTHASE"/>
    <property type="match status" value="1"/>
</dbReference>
<feature type="transmembrane region" description="Helical" evidence="3">
    <location>
        <begin position="263"/>
        <end position="291"/>
    </location>
</feature>
<dbReference type="Pfam" id="PF00535">
    <property type="entry name" value="Glycos_transf_2"/>
    <property type="match status" value="1"/>
</dbReference>
<dbReference type="InterPro" id="IPR001173">
    <property type="entry name" value="Glyco_trans_2-like"/>
</dbReference>
<keyword evidence="3" id="KW-0472">Membrane</keyword>
<dbReference type="GO" id="GO:0016757">
    <property type="term" value="F:glycosyltransferase activity"/>
    <property type="evidence" value="ECO:0007669"/>
    <property type="project" value="UniProtKB-KW"/>
</dbReference>
<accession>A0A0F9EXT8</accession>
<evidence type="ECO:0000256" key="2">
    <source>
        <dbReference type="ARBA" id="ARBA00022679"/>
    </source>
</evidence>
<keyword evidence="1" id="KW-0328">Glycosyltransferase</keyword>
<organism evidence="5">
    <name type="scientific">marine sediment metagenome</name>
    <dbReference type="NCBI Taxonomy" id="412755"/>
    <lineage>
        <taxon>unclassified sequences</taxon>
        <taxon>metagenomes</taxon>
        <taxon>ecological metagenomes</taxon>
    </lineage>
</organism>
<dbReference type="InterPro" id="IPR029044">
    <property type="entry name" value="Nucleotide-diphossugar_trans"/>
</dbReference>
<gene>
    <name evidence="5" type="ORF">LCGC14_2312040</name>
</gene>
<proteinExistence type="predicted"/>
<dbReference type="AlphaFoldDB" id="A0A0F9EXT8"/>
<reference evidence="5" key="1">
    <citation type="journal article" date="2015" name="Nature">
        <title>Complex archaea that bridge the gap between prokaryotes and eukaryotes.</title>
        <authorList>
            <person name="Spang A."/>
            <person name="Saw J.H."/>
            <person name="Jorgensen S.L."/>
            <person name="Zaremba-Niedzwiedzka K."/>
            <person name="Martijn J."/>
            <person name="Lind A.E."/>
            <person name="van Eijk R."/>
            <person name="Schleper C."/>
            <person name="Guy L."/>
            <person name="Ettema T.J."/>
        </authorList>
    </citation>
    <scope>NUCLEOTIDE SEQUENCE</scope>
</reference>
<dbReference type="EMBL" id="LAZR01032836">
    <property type="protein sequence ID" value="KKL49785.1"/>
    <property type="molecule type" value="Genomic_DNA"/>
</dbReference>
<evidence type="ECO:0000259" key="4">
    <source>
        <dbReference type="Pfam" id="PF00535"/>
    </source>
</evidence>
<keyword evidence="3" id="KW-1133">Transmembrane helix</keyword>
<keyword evidence="3" id="KW-0812">Transmembrane</keyword>
<dbReference type="PANTHER" id="PTHR43630">
    <property type="entry name" value="POLY-BETA-1,6-N-ACETYL-D-GLUCOSAMINE SYNTHASE"/>
    <property type="match status" value="1"/>
</dbReference>
<comment type="caution">
    <text evidence="5">The sequence shown here is derived from an EMBL/GenBank/DDBJ whole genome shotgun (WGS) entry which is preliminary data.</text>
</comment>
<protein>
    <recommendedName>
        <fullName evidence="4">Glycosyltransferase 2-like domain-containing protein</fullName>
    </recommendedName>
</protein>
<evidence type="ECO:0000256" key="1">
    <source>
        <dbReference type="ARBA" id="ARBA00022676"/>
    </source>
</evidence>
<feature type="transmembrane region" description="Helical" evidence="3">
    <location>
        <begin position="224"/>
        <end position="242"/>
    </location>
</feature>
<name>A0A0F9EXT8_9ZZZZ</name>
<sequence length="299" mass="35325">MNAGGDQETKKIAESFRNNDNFTILQQKPGGKMKALNECLNFISEGIIYSTDADIIITDEILLRMIYPIINQNEYVVVGGVRPLKFQQNNSVVKYLLTTRNPNFKIKFSRYEGRQISGPNTCFKYELFTEIGKFQEDNYFAATDRVRGPQIRSKGFKLYQLRSYRGKLFTYYPDSVRVYILQELRWRENALTNPYSRRNFKLFIKYIISILLSLYIIVFPVLIFFNLSFIFIGILILFNNYLNKLRKVRFFKFTVSNKYYNKFGLMFFIKIILYIYIDALITIFVGFNIILHKVKSKTS</sequence>
<feature type="transmembrane region" description="Helical" evidence="3">
    <location>
        <begin position="202"/>
        <end position="218"/>
    </location>
</feature>
<feature type="domain" description="Glycosyltransferase 2-like" evidence="4">
    <location>
        <begin position="7"/>
        <end position="114"/>
    </location>
</feature>
<evidence type="ECO:0000313" key="5">
    <source>
        <dbReference type="EMBL" id="KKL49785.1"/>
    </source>
</evidence>
<evidence type="ECO:0000256" key="3">
    <source>
        <dbReference type="SAM" id="Phobius"/>
    </source>
</evidence>
<dbReference type="SUPFAM" id="SSF53448">
    <property type="entry name" value="Nucleotide-diphospho-sugar transferases"/>
    <property type="match status" value="1"/>
</dbReference>
<keyword evidence="2" id="KW-0808">Transferase</keyword>
<dbReference type="Gene3D" id="3.90.550.10">
    <property type="entry name" value="Spore Coat Polysaccharide Biosynthesis Protein SpsA, Chain A"/>
    <property type="match status" value="1"/>
</dbReference>